<gene>
    <name evidence="2" type="ORF">S01H4_01828</name>
</gene>
<evidence type="ECO:0000256" key="1">
    <source>
        <dbReference type="SAM" id="Phobius"/>
    </source>
</evidence>
<proteinExistence type="predicted"/>
<keyword evidence="1" id="KW-1133">Transmembrane helix</keyword>
<keyword evidence="1" id="KW-0472">Membrane</keyword>
<keyword evidence="1" id="KW-0812">Transmembrane</keyword>
<sequence>MKKWIIIFLIIDLLLVSIFCFLYLNNLLPNPPRIINNLFNIKFFNNLKENFKNFYSKLSSSISNFYNNIFKNKEEPASEVKNPKKEVSKENQGTEEEKKQIESKIINKKEIELEEIWKYHYGNYFCIFGFLKNMSSDYAATNVSLSCSLYDSEGSTVLKTSESVKLQYILPEQSAPFSLITEISNDIHFESYKIDTIRCSWIPFDIEDTFEFDVSSVDLTYYNSHNLAKGFVKNISKKDFDSAKILVAFYDVKERIIAVGSDYLVNLKVGENIPFIIDTENLPYIQKKAKNIEVFLFPQFDEI</sequence>
<reference evidence="2" key="1">
    <citation type="journal article" date="2014" name="Front. Microbiol.">
        <title>High frequency of phylogenetically diverse reductive dehalogenase-homologous genes in deep subseafloor sedimentary metagenomes.</title>
        <authorList>
            <person name="Kawai M."/>
            <person name="Futagami T."/>
            <person name="Toyoda A."/>
            <person name="Takaki Y."/>
            <person name="Nishi S."/>
            <person name="Hori S."/>
            <person name="Arai W."/>
            <person name="Tsubouchi T."/>
            <person name="Morono Y."/>
            <person name="Uchiyama I."/>
            <person name="Ito T."/>
            <person name="Fujiyama A."/>
            <person name="Inagaki F."/>
            <person name="Takami H."/>
        </authorList>
    </citation>
    <scope>NUCLEOTIDE SEQUENCE</scope>
    <source>
        <strain evidence="2">Expedition CK06-06</strain>
    </source>
</reference>
<dbReference type="AlphaFoldDB" id="X0ZNB0"/>
<name>X0ZNB0_9ZZZZ</name>
<feature type="transmembrane region" description="Helical" evidence="1">
    <location>
        <begin position="5"/>
        <end position="24"/>
    </location>
</feature>
<accession>X0ZNB0</accession>
<organism evidence="2">
    <name type="scientific">marine sediment metagenome</name>
    <dbReference type="NCBI Taxonomy" id="412755"/>
    <lineage>
        <taxon>unclassified sequences</taxon>
        <taxon>metagenomes</taxon>
        <taxon>ecological metagenomes</taxon>
    </lineage>
</organism>
<protein>
    <submittedName>
        <fullName evidence="2">Uncharacterized protein</fullName>
    </submittedName>
</protein>
<comment type="caution">
    <text evidence="2">The sequence shown here is derived from an EMBL/GenBank/DDBJ whole genome shotgun (WGS) entry which is preliminary data.</text>
</comment>
<evidence type="ECO:0000313" key="2">
    <source>
        <dbReference type="EMBL" id="GAG71245.1"/>
    </source>
</evidence>
<dbReference type="EMBL" id="BART01000360">
    <property type="protein sequence ID" value="GAG71245.1"/>
    <property type="molecule type" value="Genomic_DNA"/>
</dbReference>